<dbReference type="SFLD" id="SFLDG01140">
    <property type="entry name" value="C2.B:_Phosphomannomutase_and_P"/>
    <property type="match status" value="1"/>
</dbReference>
<accession>A0A7W1YHB0</accession>
<name>A0A7W1YHB0_9LIST</name>
<dbReference type="AlphaFoldDB" id="A0A7W1YHB0"/>
<dbReference type="InterPro" id="IPR000150">
    <property type="entry name" value="Cof"/>
</dbReference>
<keyword evidence="2" id="KW-1185">Reference proteome</keyword>
<dbReference type="NCBIfam" id="TIGR01484">
    <property type="entry name" value="HAD-SF-IIB"/>
    <property type="match status" value="1"/>
</dbReference>
<dbReference type="InterPro" id="IPR023214">
    <property type="entry name" value="HAD_sf"/>
</dbReference>
<dbReference type="Proteomes" id="UP000548787">
    <property type="component" value="Unassembled WGS sequence"/>
</dbReference>
<keyword evidence="1" id="KW-0378">Hydrolase</keyword>
<protein>
    <submittedName>
        <fullName evidence="1">HAD family hydrolase</fullName>
    </submittedName>
</protein>
<dbReference type="Gene3D" id="3.40.50.1000">
    <property type="entry name" value="HAD superfamily/HAD-like"/>
    <property type="match status" value="1"/>
</dbReference>
<dbReference type="Gene3D" id="3.30.1240.10">
    <property type="match status" value="1"/>
</dbReference>
<proteinExistence type="predicted"/>
<dbReference type="SFLD" id="SFLDG01144">
    <property type="entry name" value="C2.B.4:_PGP_Like"/>
    <property type="match status" value="1"/>
</dbReference>
<evidence type="ECO:0000313" key="2">
    <source>
        <dbReference type="Proteomes" id="UP000548787"/>
    </source>
</evidence>
<reference evidence="1 2" key="1">
    <citation type="submission" date="2020-08" db="EMBL/GenBank/DDBJ databases">
        <title>Listeria ohnekaius sp. nov. and Listeria portnoyii sp. nov. isolated from non-agricultural and natural environments.</title>
        <authorList>
            <person name="Weller D."/>
            <person name="Belias A.M."/>
            <person name="Liao J."/>
            <person name="Guo S."/>
            <person name="Orsi R.H."/>
            <person name="Wiedmann M."/>
        </authorList>
    </citation>
    <scope>NUCLEOTIDE SEQUENCE [LARGE SCALE GENOMIC DNA]</scope>
    <source>
        <strain evidence="1 2">FSL W9-0585</strain>
    </source>
</reference>
<comment type="caution">
    <text evidence="1">The sequence shown here is derived from an EMBL/GenBank/DDBJ whole genome shotgun (WGS) entry which is preliminary data.</text>
</comment>
<dbReference type="GO" id="GO:0016791">
    <property type="term" value="F:phosphatase activity"/>
    <property type="evidence" value="ECO:0007669"/>
    <property type="project" value="TreeGrafter"/>
</dbReference>
<dbReference type="PANTHER" id="PTHR10000">
    <property type="entry name" value="PHOSPHOSERINE PHOSPHATASE"/>
    <property type="match status" value="1"/>
</dbReference>
<dbReference type="NCBIfam" id="TIGR00099">
    <property type="entry name" value="Cof-subfamily"/>
    <property type="match status" value="1"/>
</dbReference>
<gene>
    <name evidence="1" type="ORF">HPK16_14260</name>
</gene>
<dbReference type="EMBL" id="JABJVM010000019">
    <property type="protein sequence ID" value="MBA3927498.1"/>
    <property type="molecule type" value="Genomic_DNA"/>
</dbReference>
<dbReference type="SUPFAM" id="SSF56784">
    <property type="entry name" value="HAD-like"/>
    <property type="match status" value="1"/>
</dbReference>
<dbReference type="RefSeq" id="WP_181677583.1">
    <property type="nucleotide sequence ID" value="NZ_JABJVM010000019.1"/>
</dbReference>
<dbReference type="InterPro" id="IPR036412">
    <property type="entry name" value="HAD-like_sf"/>
</dbReference>
<dbReference type="Pfam" id="PF08282">
    <property type="entry name" value="Hydrolase_3"/>
    <property type="match status" value="1"/>
</dbReference>
<dbReference type="CDD" id="cd07518">
    <property type="entry name" value="HAD_YbiV-Like"/>
    <property type="match status" value="1"/>
</dbReference>
<dbReference type="InterPro" id="IPR006379">
    <property type="entry name" value="HAD-SF_hydro_IIB"/>
</dbReference>
<evidence type="ECO:0000313" key="1">
    <source>
        <dbReference type="EMBL" id="MBA3927498.1"/>
    </source>
</evidence>
<dbReference type="GO" id="GO:0005829">
    <property type="term" value="C:cytosol"/>
    <property type="evidence" value="ECO:0007669"/>
    <property type="project" value="TreeGrafter"/>
</dbReference>
<dbReference type="PANTHER" id="PTHR10000:SF53">
    <property type="entry name" value="5-AMINO-6-(5-PHOSPHO-D-RIBITYLAMINO)URACIL PHOSPHATASE YBJI-RELATED"/>
    <property type="match status" value="1"/>
</dbReference>
<sequence>MPIKLIAADMDGTFLNNDQDYNRERFNRQYTELKKRGIRFVVASGNQYYQLKSFFPDFAHEISFVAENGAYIVHSNEEVFCGEMNEKTVHQVLDILHDFQPLSLVVCGRDSAYVAANTSEANFNQSLKYYHKLKRVDDLYTINDTIFKFALTFNESEVPEVLSKLDESVGDFITPVTSGNVYIDLIIPGLHKAHGVKWIQDICQIEDHETVAFGDSSNDIEMLRHVAYGFAVENATEPVKAAANYMTDTNNEEGVFNTIDAILNDEYPFN</sequence>
<organism evidence="1 2">
    <name type="scientific">Listeria rustica</name>
    <dbReference type="NCBI Taxonomy" id="2713503"/>
    <lineage>
        <taxon>Bacteria</taxon>
        <taxon>Bacillati</taxon>
        <taxon>Bacillota</taxon>
        <taxon>Bacilli</taxon>
        <taxon>Bacillales</taxon>
        <taxon>Listeriaceae</taxon>
        <taxon>Listeria</taxon>
    </lineage>
</organism>
<dbReference type="GO" id="GO:0000287">
    <property type="term" value="F:magnesium ion binding"/>
    <property type="evidence" value="ECO:0007669"/>
    <property type="project" value="TreeGrafter"/>
</dbReference>
<dbReference type="SFLD" id="SFLDS00003">
    <property type="entry name" value="Haloacid_Dehalogenase"/>
    <property type="match status" value="1"/>
</dbReference>